<keyword evidence="5" id="KW-0997">Cell inner membrane</keyword>
<dbReference type="AlphaFoldDB" id="A0A139NG44"/>
<dbReference type="PIRSF" id="PIRSF006247">
    <property type="entry name" value="TrkH"/>
    <property type="match status" value="1"/>
</dbReference>
<evidence type="ECO:0000256" key="11">
    <source>
        <dbReference type="ARBA" id="ARBA00023136"/>
    </source>
</evidence>
<feature type="transmembrane region" description="Helical" evidence="13">
    <location>
        <begin position="394"/>
        <end position="414"/>
    </location>
</feature>
<dbReference type="InterPro" id="IPR004772">
    <property type="entry name" value="TrkH"/>
</dbReference>
<comment type="caution">
    <text evidence="14">The sequence shown here is derived from an EMBL/GenBank/DDBJ whole genome shotgun (WGS) entry which is preliminary data.</text>
</comment>
<keyword evidence="11 13" id="KW-0472">Membrane</keyword>
<evidence type="ECO:0000256" key="3">
    <source>
        <dbReference type="ARBA" id="ARBA00022448"/>
    </source>
</evidence>
<feature type="binding site" evidence="12">
    <location>
        <position position="316"/>
    </location>
    <ligand>
        <name>K(+)</name>
        <dbReference type="ChEBI" id="CHEBI:29103"/>
    </ligand>
</feature>
<dbReference type="PANTHER" id="PTHR32024:SF2">
    <property type="entry name" value="TRK SYSTEM POTASSIUM UPTAKE PROTEIN TRKG-RELATED"/>
    <property type="match status" value="1"/>
</dbReference>
<feature type="transmembrane region" description="Helical" evidence="13">
    <location>
        <begin position="70"/>
        <end position="91"/>
    </location>
</feature>
<keyword evidence="6" id="KW-0633">Potassium transport</keyword>
<evidence type="ECO:0000313" key="14">
    <source>
        <dbReference type="EMBL" id="KXT75019.1"/>
    </source>
</evidence>
<feature type="transmembrane region" description="Helical" evidence="13">
    <location>
        <begin position="128"/>
        <end position="149"/>
    </location>
</feature>
<dbReference type="Pfam" id="PF02386">
    <property type="entry name" value="TrkH"/>
    <property type="match status" value="1"/>
</dbReference>
<keyword evidence="8 12" id="KW-0630">Potassium</keyword>
<dbReference type="GO" id="GO:0015379">
    <property type="term" value="F:potassium:chloride symporter activity"/>
    <property type="evidence" value="ECO:0007669"/>
    <property type="project" value="InterPro"/>
</dbReference>
<comment type="similarity">
    <text evidence="2">Belongs to the TrkH potassium transport family.</text>
</comment>
<feature type="transmembrane region" description="Helical" evidence="13">
    <location>
        <begin position="328"/>
        <end position="351"/>
    </location>
</feature>
<dbReference type="Proteomes" id="UP000070096">
    <property type="component" value="Unassembled WGS sequence"/>
</dbReference>
<evidence type="ECO:0000256" key="4">
    <source>
        <dbReference type="ARBA" id="ARBA00022475"/>
    </source>
</evidence>
<evidence type="ECO:0000256" key="5">
    <source>
        <dbReference type="ARBA" id="ARBA00022519"/>
    </source>
</evidence>
<dbReference type="PANTHER" id="PTHR32024">
    <property type="entry name" value="TRK SYSTEM POTASSIUM UPTAKE PROTEIN TRKG-RELATED"/>
    <property type="match status" value="1"/>
</dbReference>
<dbReference type="PATRIC" id="fig|1302.21.peg.35"/>
<keyword evidence="9 13" id="KW-1133">Transmembrane helix</keyword>
<dbReference type="GO" id="GO:0046872">
    <property type="term" value="F:metal ion binding"/>
    <property type="evidence" value="ECO:0007669"/>
    <property type="project" value="UniProtKB-KW"/>
</dbReference>
<evidence type="ECO:0000313" key="15">
    <source>
        <dbReference type="Proteomes" id="UP000070096"/>
    </source>
</evidence>
<keyword evidence="7 13" id="KW-0812">Transmembrane</keyword>
<reference evidence="14 15" key="1">
    <citation type="submission" date="2016-01" db="EMBL/GenBank/DDBJ databases">
        <title>Highly variable Streptococcus oralis are common among viridans streptococci isolated from primates.</title>
        <authorList>
            <person name="Denapaite D."/>
            <person name="Rieger M."/>
            <person name="Koendgen S."/>
            <person name="Brueckner R."/>
            <person name="Ochigava I."/>
            <person name="Kappeler P."/>
            <person name="Maetz-Rensing K."/>
            <person name="Leendertz F."/>
            <person name="Hakenbeck R."/>
        </authorList>
    </citation>
    <scope>NUCLEOTIDE SEQUENCE [LARGE SCALE GENOMIC DNA]</scope>
    <source>
        <strain evidence="14 15">DD07</strain>
    </source>
</reference>
<keyword evidence="10" id="KW-0406">Ion transport</keyword>
<feature type="binding site" evidence="12">
    <location>
        <position position="315"/>
    </location>
    <ligand>
        <name>K(+)</name>
        <dbReference type="ChEBI" id="CHEBI:29103"/>
    </ligand>
</feature>
<feature type="binding site" evidence="12">
    <location>
        <position position="112"/>
    </location>
    <ligand>
        <name>K(+)</name>
        <dbReference type="ChEBI" id="CHEBI:29103"/>
    </ligand>
</feature>
<evidence type="ECO:0000256" key="13">
    <source>
        <dbReference type="SAM" id="Phobius"/>
    </source>
</evidence>
<feature type="transmembrane region" description="Helical" evidence="13">
    <location>
        <begin position="452"/>
        <end position="473"/>
    </location>
</feature>
<evidence type="ECO:0000256" key="10">
    <source>
        <dbReference type="ARBA" id="ARBA00023065"/>
    </source>
</evidence>
<feature type="binding site" evidence="12">
    <location>
        <position position="432"/>
    </location>
    <ligand>
        <name>K(+)</name>
        <dbReference type="ChEBI" id="CHEBI:29103"/>
    </ligand>
</feature>
<evidence type="ECO:0000256" key="1">
    <source>
        <dbReference type="ARBA" id="ARBA00004429"/>
    </source>
</evidence>
<keyword evidence="4" id="KW-1003">Cell membrane</keyword>
<proteinExistence type="inferred from homology"/>
<dbReference type="EMBL" id="LQRC01000002">
    <property type="protein sequence ID" value="KXT75019.1"/>
    <property type="molecule type" value="Genomic_DNA"/>
</dbReference>
<gene>
    <name evidence="14" type="ORF">SGODD07_00034</name>
</gene>
<keyword evidence="12" id="KW-0479">Metal-binding</keyword>
<evidence type="ECO:0000256" key="7">
    <source>
        <dbReference type="ARBA" id="ARBA00022692"/>
    </source>
</evidence>
<accession>A0A139NG44</accession>
<sequence>MNKSMIRYLLSKLLLIEACLLLVPVVIAVIYQEPAKVFLSLGCTIGILLILGGVGIFFKPKDAHIYAKEGVLIVALCWILWSFFGALPFVFSGQIPNIIDAFFEVSSGFTTTGATILNDVGVLSHSLLFWRSFTHLIGGMGVLVFALAIMDNAKNGHLEVMKAEVPGPVFGKVVSKLKDTAQILYIIYLALFAIFTFLYFLAGMPLFDSFIIGMGTAGTGGFTVYNDGIAHYNSPLITYLVSFGVLTFGVNFNLYYFFLIRKFKAFFADEELKGYLTIVGVSTLLITFNILHIFHGNIADSLEMSFFQVSNTITTTGFGFGNTVDWPLFSQFIILLLMCIGGSAGSTAGGFKVIRCMILARIAKNQILSTLSPNRVLTLHVNGNVLDKDTQHKVLKYMVVYMMIIAALIFIVSFDNNNFMTVVSGVLSCFNNIGPMIGTTESFSIFSPLSKFLLSLAMIAGRLEIYPMLLLFLPKTWSRR</sequence>
<feature type="binding site" evidence="12">
    <location>
        <position position="111"/>
    </location>
    <ligand>
        <name>K(+)</name>
        <dbReference type="ChEBI" id="CHEBI:29103"/>
    </ligand>
</feature>
<protein>
    <submittedName>
        <fullName evidence="14">Potassium uptake protein TrkH</fullName>
    </submittedName>
</protein>
<feature type="transmembrane region" description="Helical" evidence="13">
    <location>
        <begin position="272"/>
        <end position="294"/>
    </location>
</feature>
<name>A0A139NG44_STRGN</name>
<dbReference type="GO" id="GO:0005886">
    <property type="term" value="C:plasma membrane"/>
    <property type="evidence" value="ECO:0007669"/>
    <property type="project" value="UniProtKB-SubCell"/>
</dbReference>
<feature type="binding site" evidence="12">
    <location>
        <position position="220"/>
    </location>
    <ligand>
        <name>K(+)</name>
        <dbReference type="ChEBI" id="CHEBI:29103"/>
    </ligand>
</feature>
<evidence type="ECO:0000256" key="12">
    <source>
        <dbReference type="PIRSR" id="PIRSR006247-1"/>
    </source>
</evidence>
<evidence type="ECO:0000256" key="8">
    <source>
        <dbReference type="ARBA" id="ARBA00022958"/>
    </source>
</evidence>
<comment type="subcellular location">
    <subcellularLocation>
        <location evidence="1">Cell inner membrane</location>
        <topology evidence="1">Multi-pass membrane protein</topology>
    </subcellularLocation>
</comment>
<feature type="transmembrane region" description="Helical" evidence="13">
    <location>
        <begin position="38"/>
        <end position="58"/>
    </location>
</feature>
<keyword evidence="3" id="KW-0813">Transport</keyword>
<evidence type="ECO:0000256" key="9">
    <source>
        <dbReference type="ARBA" id="ARBA00022989"/>
    </source>
</evidence>
<evidence type="ECO:0000256" key="6">
    <source>
        <dbReference type="ARBA" id="ARBA00022538"/>
    </source>
</evidence>
<dbReference type="InterPro" id="IPR003445">
    <property type="entry name" value="Cat_transpt"/>
</dbReference>
<organism evidence="14 15">
    <name type="scientific">Streptococcus gordonii</name>
    <dbReference type="NCBI Taxonomy" id="1302"/>
    <lineage>
        <taxon>Bacteria</taxon>
        <taxon>Bacillati</taxon>
        <taxon>Bacillota</taxon>
        <taxon>Bacilli</taxon>
        <taxon>Lactobacillales</taxon>
        <taxon>Streptococcaceae</taxon>
        <taxon>Streptococcus</taxon>
    </lineage>
</organism>
<evidence type="ECO:0000256" key="2">
    <source>
        <dbReference type="ARBA" id="ARBA00009137"/>
    </source>
</evidence>
<feature type="transmembrane region" description="Helical" evidence="13">
    <location>
        <begin position="183"/>
        <end position="202"/>
    </location>
</feature>
<feature type="transmembrane region" description="Helical" evidence="13">
    <location>
        <begin position="236"/>
        <end position="260"/>
    </location>
</feature>